<dbReference type="EMBL" id="JAAAIP010000075">
    <property type="protein sequence ID" value="KAG0326709.1"/>
    <property type="molecule type" value="Genomic_DNA"/>
</dbReference>
<keyword evidence="1" id="KW-0472">Membrane</keyword>
<evidence type="ECO:0000313" key="2">
    <source>
        <dbReference type="EMBL" id="KAG0326709.1"/>
    </source>
</evidence>
<organism evidence="2 3">
    <name type="scientific">Dissophora globulifera</name>
    <dbReference type="NCBI Taxonomy" id="979702"/>
    <lineage>
        <taxon>Eukaryota</taxon>
        <taxon>Fungi</taxon>
        <taxon>Fungi incertae sedis</taxon>
        <taxon>Mucoromycota</taxon>
        <taxon>Mortierellomycotina</taxon>
        <taxon>Mortierellomycetes</taxon>
        <taxon>Mortierellales</taxon>
        <taxon>Mortierellaceae</taxon>
        <taxon>Dissophora</taxon>
    </lineage>
</organism>
<keyword evidence="1" id="KW-1133">Transmembrane helix</keyword>
<protein>
    <submittedName>
        <fullName evidence="2">Uncharacterized protein</fullName>
    </submittedName>
</protein>
<reference evidence="2" key="1">
    <citation type="journal article" date="2020" name="Fungal Divers.">
        <title>Resolving the Mortierellaceae phylogeny through synthesis of multi-gene phylogenetics and phylogenomics.</title>
        <authorList>
            <person name="Vandepol N."/>
            <person name="Liber J."/>
            <person name="Desiro A."/>
            <person name="Na H."/>
            <person name="Kennedy M."/>
            <person name="Barry K."/>
            <person name="Grigoriev I.V."/>
            <person name="Miller A.N."/>
            <person name="O'Donnell K."/>
            <person name="Stajich J.E."/>
            <person name="Bonito G."/>
        </authorList>
    </citation>
    <scope>NUCLEOTIDE SEQUENCE</scope>
    <source>
        <strain evidence="2">REB-010B</strain>
    </source>
</reference>
<keyword evidence="3" id="KW-1185">Reference proteome</keyword>
<proteinExistence type="predicted"/>
<evidence type="ECO:0000313" key="3">
    <source>
        <dbReference type="Proteomes" id="UP000738325"/>
    </source>
</evidence>
<name>A0A9P6RRP0_9FUNG</name>
<dbReference type="Proteomes" id="UP000738325">
    <property type="component" value="Unassembled WGS sequence"/>
</dbReference>
<feature type="transmembrane region" description="Helical" evidence="1">
    <location>
        <begin position="20"/>
        <end position="43"/>
    </location>
</feature>
<sequence length="539" mass="60371">MTTAKYPLERLQSLSVRLDLLAAGSWLLVPSMIIYHASAVIALQQPDGQSLFPRDGQHDIMLVCLRPWLMTLGLLTPIVTYRVLVVTFPTGGSSSNSHCSATYYSYAGFRNWFLTRLHRGRSRDHKEKEEEEEGGCLLPTTAAKTLEHCSHPQRLQEPWSLLSKAPRRSLKPRTLLFQSLSLWTFLMFLSSQLGLDHSASFVSVPLALDARALRDAQSTAMSAASTLPSASLPRSWSLSLLEPSQLQQLNPDCSTILMAWEDVVEQYDYTSEAFVEPVAQRNEILMEDLEAMVRAADDDEVMDSEWIMPDRSRAPTMEVDEHGSNTIEVDNEMENEVEELRDINEQRDRSALLDFCVMQREEIDGKDDDGLGNNYGLSDAHPLVPPVVSNSGRVLEYVPGWTEAMLFMISLCVGTVALGIRLARGEAIALASDLMKQQPQQHVVLGYPWVRRTWSLTAASLLVYWTFHTHTFDLPSSAMACFGVVFTIMVRAWVPKDLNTAVYGAGAVEALSRDGRDLDYTFYIPMPSEIVKTEENRSA</sequence>
<dbReference type="OrthoDB" id="2442159at2759"/>
<accession>A0A9P6RRP0</accession>
<keyword evidence="1" id="KW-0812">Transmembrane</keyword>
<dbReference type="AlphaFoldDB" id="A0A9P6RRP0"/>
<comment type="caution">
    <text evidence="2">The sequence shown here is derived from an EMBL/GenBank/DDBJ whole genome shotgun (WGS) entry which is preliminary data.</text>
</comment>
<gene>
    <name evidence="2" type="ORF">BGZ99_009107</name>
</gene>
<evidence type="ECO:0000256" key="1">
    <source>
        <dbReference type="SAM" id="Phobius"/>
    </source>
</evidence>